<dbReference type="HAMAP" id="MF_00745">
    <property type="entry name" value="SprT_like"/>
    <property type="match status" value="1"/>
</dbReference>
<keyword evidence="1 4" id="KW-0963">Cytoplasm</keyword>
<dbReference type="GO" id="GO:0006950">
    <property type="term" value="P:response to stress"/>
    <property type="evidence" value="ECO:0007669"/>
    <property type="project" value="UniProtKB-ARBA"/>
</dbReference>
<dbReference type="InterPro" id="IPR023524">
    <property type="entry name" value="Uncharacterised_SprT-like"/>
</dbReference>
<evidence type="ECO:0000256" key="1">
    <source>
        <dbReference type="ARBA" id="ARBA00022490"/>
    </source>
</evidence>
<dbReference type="Proteomes" id="UP000037977">
    <property type="component" value="Unassembled WGS sequence"/>
</dbReference>
<evidence type="ECO:0000256" key="4">
    <source>
        <dbReference type="HAMAP-Rule" id="MF_00745"/>
    </source>
</evidence>
<comment type="subcellular location">
    <subcellularLocation>
        <location evidence="4">Cytoplasm</location>
    </subcellularLocation>
</comment>
<dbReference type="NCBIfam" id="NF003339">
    <property type="entry name" value="PRK04351.1"/>
    <property type="match status" value="1"/>
</dbReference>
<feature type="domain" description="SprT-like" evidence="5">
    <location>
        <begin position="4"/>
        <end position="152"/>
    </location>
</feature>
<dbReference type="SMART" id="SM00731">
    <property type="entry name" value="SprT"/>
    <property type="match status" value="1"/>
</dbReference>
<evidence type="ECO:0000256" key="2">
    <source>
        <dbReference type="ARBA" id="ARBA00022723"/>
    </source>
</evidence>
<dbReference type="STRING" id="33935.ADM90_21850"/>
<keyword evidence="3 4" id="KW-0862">Zinc</keyword>
<keyword evidence="2 4" id="KW-0479">Metal-binding</keyword>
<evidence type="ECO:0000313" key="6">
    <source>
        <dbReference type="EMBL" id="KOY80474.1"/>
    </source>
</evidence>
<dbReference type="InterPro" id="IPR006640">
    <property type="entry name" value="SprT-like_domain"/>
</dbReference>
<evidence type="ECO:0000313" key="7">
    <source>
        <dbReference type="Proteomes" id="UP000037977"/>
    </source>
</evidence>
<gene>
    <name evidence="6" type="ORF">ADM90_21850</name>
</gene>
<comment type="cofactor">
    <cofactor evidence="4">
        <name>Zn(2+)</name>
        <dbReference type="ChEBI" id="CHEBI:29105"/>
    </cofactor>
    <text evidence="4">Binds 1 zinc ion.</text>
</comment>
<dbReference type="Pfam" id="PF10263">
    <property type="entry name" value="SprT-like"/>
    <property type="match status" value="1"/>
</dbReference>
<dbReference type="GO" id="GO:0005737">
    <property type="term" value="C:cytoplasm"/>
    <property type="evidence" value="ECO:0007669"/>
    <property type="project" value="UniProtKB-SubCell"/>
</dbReference>
<accession>A0A0N0CUQ8</accession>
<evidence type="ECO:0000256" key="3">
    <source>
        <dbReference type="ARBA" id="ARBA00022833"/>
    </source>
</evidence>
<proteinExistence type="inferred from homology"/>
<dbReference type="RefSeq" id="WP_053996974.1">
    <property type="nucleotide sequence ID" value="NZ_CP065643.1"/>
</dbReference>
<feature type="binding site" evidence="4">
    <location>
        <position position="67"/>
    </location>
    <ligand>
        <name>Zn(2+)</name>
        <dbReference type="ChEBI" id="CHEBI:29105"/>
    </ligand>
</feature>
<protein>
    <recommendedName>
        <fullName evidence="4">Protein SprT-like</fullName>
    </recommendedName>
</protein>
<dbReference type="AlphaFoldDB" id="A0A0N0CUQ8"/>
<organism evidence="6 7">
    <name type="scientific">Lysinibacillus macroides</name>
    <dbReference type="NCBI Taxonomy" id="33935"/>
    <lineage>
        <taxon>Bacteria</taxon>
        <taxon>Bacillati</taxon>
        <taxon>Bacillota</taxon>
        <taxon>Bacilli</taxon>
        <taxon>Bacillales</taxon>
        <taxon>Bacillaceae</taxon>
        <taxon>Lysinibacillus</taxon>
    </lineage>
</organism>
<feature type="active site" evidence="4">
    <location>
        <position position="68"/>
    </location>
</feature>
<sequence length="153" mass="18333">MDNQELQELVRRLSLENFQRPFLHQAYFNARLRSTGGRYLLQSHNIEINPKAYELYGLEEIQGIVLHELCHYHLHIEGKGYQHRDKDFRELLRKVDAPRFCAVLHVPKATVKKQRRRYTYTCVNCHQLYIRKIKMNVEKYCCSKCLGKLKLVE</sequence>
<comment type="similarity">
    <text evidence="4">Belongs to the SprT family.</text>
</comment>
<dbReference type="PATRIC" id="fig|33935.3.peg.4619"/>
<dbReference type="EMBL" id="LGCI01000011">
    <property type="protein sequence ID" value="KOY80474.1"/>
    <property type="molecule type" value="Genomic_DNA"/>
</dbReference>
<keyword evidence="7" id="KW-1185">Reference proteome</keyword>
<reference evidence="6 7" key="1">
    <citation type="submission" date="2015-07" db="EMBL/GenBank/DDBJ databases">
        <title>Genome sequencing project for genomic taxonomy and phylogenomics of Bacillus-like bacteria.</title>
        <authorList>
            <person name="Liu B."/>
            <person name="Wang J."/>
            <person name="Zhu Y."/>
            <person name="Liu G."/>
            <person name="Chen Q."/>
            <person name="Chen Z."/>
            <person name="Che J."/>
            <person name="Ge C."/>
            <person name="Shi H."/>
            <person name="Pan Z."/>
            <person name="Liu X."/>
        </authorList>
    </citation>
    <scope>NUCLEOTIDE SEQUENCE [LARGE SCALE GENOMIC DNA]</scope>
    <source>
        <strain evidence="6 7">DSM 54</strain>
    </source>
</reference>
<evidence type="ECO:0000259" key="5">
    <source>
        <dbReference type="SMART" id="SM00731"/>
    </source>
</evidence>
<dbReference type="GO" id="GO:0008270">
    <property type="term" value="F:zinc ion binding"/>
    <property type="evidence" value="ECO:0007669"/>
    <property type="project" value="UniProtKB-UniRule"/>
</dbReference>
<comment type="caution">
    <text evidence="6">The sequence shown here is derived from an EMBL/GenBank/DDBJ whole genome shotgun (WGS) entry which is preliminary data.</text>
</comment>
<feature type="binding site" evidence="4">
    <location>
        <position position="71"/>
    </location>
    <ligand>
        <name>Zn(2+)</name>
        <dbReference type="ChEBI" id="CHEBI:29105"/>
    </ligand>
</feature>
<name>A0A0N0CUQ8_9BACI</name>
<dbReference type="OrthoDB" id="9799909at2"/>